<evidence type="ECO:0000313" key="2">
    <source>
        <dbReference type="EMBL" id="KAH0576446.1"/>
    </source>
</evidence>
<evidence type="ECO:0000313" key="1">
    <source>
        <dbReference type="EMBL" id="EST45825.1"/>
    </source>
</evidence>
<reference evidence="2" key="2">
    <citation type="submission" date="2020-12" db="EMBL/GenBank/DDBJ databases">
        <title>New Spironucleus salmonicida genome in near-complete chromosomes.</title>
        <authorList>
            <person name="Xu F."/>
            <person name="Kurt Z."/>
            <person name="Jimenez-Gonzalez A."/>
            <person name="Astvaldsson A."/>
            <person name="Andersson J.O."/>
            <person name="Svard S.G."/>
        </authorList>
    </citation>
    <scope>NUCLEOTIDE SEQUENCE</scope>
    <source>
        <strain evidence="2">ATCC 50377</strain>
    </source>
</reference>
<gene>
    <name evidence="1" type="ORF">SS50377_14400</name>
    <name evidence="2" type="ORF">SS50377_22010</name>
</gene>
<keyword evidence="3" id="KW-1185">Reference proteome</keyword>
<organism evidence="1">
    <name type="scientific">Spironucleus salmonicida</name>
    <dbReference type="NCBI Taxonomy" id="348837"/>
    <lineage>
        <taxon>Eukaryota</taxon>
        <taxon>Metamonada</taxon>
        <taxon>Diplomonadida</taxon>
        <taxon>Hexamitidae</taxon>
        <taxon>Hexamitinae</taxon>
        <taxon>Spironucleus</taxon>
    </lineage>
</organism>
<evidence type="ECO:0000313" key="3">
    <source>
        <dbReference type="Proteomes" id="UP000018208"/>
    </source>
</evidence>
<dbReference type="VEuPathDB" id="GiardiaDB:SS50377_22010"/>
<reference evidence="1 2" key="1">
    <citation type="journal article" date="2014" name="PLoS Genet.">
        <title>The Genome of Spironucleus salmonicida Highlights a Fish Pathogen Adapted to Fluctuating Environments.</title>
        <authorList>
            <person name="Xu F."/>
            <person name="Jerlstrom-Hultqvist J."/>
            <person name="Einarsson E."/>
            <person name="Astvaldsson A."/>
            <person name="Svard S.G."/>
            <person name="Andersson J.O."/>
        </authorList>
    </citation>
    <scope>NUCLEOTIDE SEQUENCE</scope>
    <source>
        <strain evidence="2">ATCC 50377</strain>
    </source>
</reference>
<protein>
    <submittedName>
        <fullName evidence="1">Uncharacterized protein</fullName>
    </submittedName>
</protein>
<dbReference type="Proteomes" id="UP000018208">
    <property type="component" value="Unassembled WGS sequence"/>
</dbReference>
<dbReference type="AlphaFoldDB" id="V6LMG6"/>
<sequence>MPNFDFSDSEEVKDIQMNPYSHNYTKLDKIGIFSLQTNYFDALDNIQNQQKQLTQSEFDSDYKVQIQSKMRADPQNASNFITNEVNKLGNEFKIFSKNYVKSLRDIKQKLKKQLDNVETPGGSQSVRYQISEIEKILHSINEALHNNDKIQPEEKVQIIQNSFIQNISNSSKTILEDISFKMPLKPKSELFYSQVAERNFFTRKHVYPIAMPQSLYHSNGKYKVEVYSPDIIFNTTHIPLSCIGQQIKNILTLPSSELSDFQANCLYATFLYTLKYHSDIIFDSQQFIDMPKQLLSLQYYILSGEPKYVLLEGQFQISRGIITSEMIGNIAISYEYDGPQLPKGEVERLKQGSKLVRFNYESIVRIWGRLLNIVRRYVMTRI</sequence>
<accession>V6LMG6</accession>
<name>V6LMG6_9EUKA</name>
<proteinExistence type="predicted"/>
<dbReference type="EMBL" id="AUWU02000002">
    <property type="protein sequence ID" value="KAH0576446.1"/>
    <property type="molecule type" value="Genomic_DNA"/>
</dbReference>
<dbReference type="EMBL" id="KI546089">
    <property type="protein sequence ID" value="EST45825.1"/>
    <property type="molecule type" value="Genomic_DNA"/>
</dbReference>